<dbReference type="KEGG" id="sgrg:L0C25_03620"/>
<dbReference type="GO" id="GO:0005615">
    <property type="term" value="C:extracellular space"/>
    <property type="evidence" value="ECO:0007669"/>
    <property type="project" value="TreeGrafter"/>
</dbReference>
<evidence type="ECO:0000256" key="5">
    <source>
        <dbReference type="ARBA" id="ARBA00022833"/>
    </source>
</evidence>
<dbReference type="EMBL" id="CP094970">
    <property type="protein sequence ID" value="UYM06175.1"/>
    <property type="molecule type" value="Genomic_DNA"/>
</dbReference>
<dbReference type="RefSeq" id="WP_271635030.1">
    <property type="nucleotide sequence ID" value="NZ_CP094970.1"/>
</dbReference>
<evidence type="ECO:0000256" key="1">
    <source>
        <dbReference type="ARBA" id="ARBA00001947"/>
    </source>
</evidence>
<dbReference type="GO" id="GO:0008270">
    <property type="term" value="F:zinc ion binding"/>
    <property type="evidence" value="ECO:0007669"/>
    <property type="project" value="InterPro"/>
</dbReference>
<proteinExistence type="inferred from homology"/>
<keyword evidence="4" id="KW-0378">Hydrolase</keyword>
<keyword evidence="5" id="KW-0862">Zinc</keyword>
<organism evidence="10 11">
    <name type="scientific">Solicola gregarius</name>
    <dbReference type="NCBI Taxonomy" id="2908642"/>
    <lineage>
        <taxon>Bacteria</taxon>
        <taxon>Bacillati</taxon>
        <taxon>Actinomycetota</taxon>
        <taxon>Actinomycetes</taxon>
        <taxon>Propionibacteriales</taxon>
        <taxon>Nocardioidaceae</taxon>
        <taxon>Solicola</taxon>
    </lineage>
</organism>
<gene>
    <name evidence="10" type="ORF">L0C25_03620</name>
</gene>
<evidence type="ECO:0000256" key="8">
    <source>
        <dbReference type="SAM" id="SignalP"/>
    </source>
</evidence>
<evidence type="ECO:0000256" key="4">
    <source>
        <dbReference type="ARBA" id="ARBA00022801"/>
    </source>
</evidence>
<feature type="signal peptide" evidence="8">
    <location>
        <begin position="1"/>
        <end position="20"/>
    </location>
</feature>
<name>A0AA46TJ18_9ACTN</name>
<dbReference type="Gene3D" id="3.40.630.10">
    <property type="entry name" value="Zn peptidases"/>
    <property type="match status" value="1"/>
</dbReference>
<comment type="cofactor">
    <cofactor evidence="1">
        <name>Zn(2+)</name>
        <dbReference type="ChEBI" id="CHEBI:29105"/>
    </cofactor>
</comment>
<keyword evidence="11" id="KW-1185">Reference proteome</keyword>
<dbReference type="Pfam" id="PF00246">
    <property type="entry name" value="Peptidase_M14"/>
    <property type="match status" value="1"/>
</dbReference>
<evidence type="ECO:0000256" key="3">
    <source>
        <dbReference type="ARBA" id="ARBA00022670"/>
    </source>
</evidence>
<protein>
    <submittedName>
        <fullName evidence="10">DUF2817 domain-containing protein</fullName>
    </submittedName>
</protein>
<evidence type="ECO:0000259" key="9">
    <source>
        <dbReference type="PROSITE" id="PS52035"/>
    </source>
</evidence>
<dbReference type="PANTHER" id="PTHR11705:SF143">
    <property type="entry name" value="SLL0236 PROTEIN"/>
    <property type="match status" value="1"/>
</dbReference>
<reference evidence="10" key="1">
    <citation type="submission" date="2022-01" db="EMBL/GenBank/DDBJ databases">
        <title>Nocardioidaceae gen. sp. A5X3R13.</title>
        <authorList>
            <person name="Lopez Marin M.A."/>
            <person name="Uhlik O."/>
        </authorList>
    </citation>
    <scope>NUCLEOTIDE SEQUENCE</scope>
    <source>
        <strain evidence="10">A5X3R13</strain>
    </source>
</reference>
<accession>A0AA46TJ18</accession>
<dbReference type="PROSITE" id="PS52035">
    <property type="entry name" value="PEPTIDASE_M14"/>
    <property type="match status" value="1"/>
</dbReference>
<sequence length="250" mass="27914">MIRRIATATTLIALASTALAGPAPADDARRGPVHPAVVKVKIIGKSVRGTPIRAWQLGNPNARRTVVAMAAMHGDELAPRRILWSLRDGRKLRGINLWLVPTVNPDGARRHHRKNAHGVDLNRNYPVRWKNLDGAYESGPHPRSERETRVMMRFLKRTNPRYVVSFHQPLHGVDSSGPKTSALARRLAKYLHLPRKSFTCGGHCHGTMTQWFNKRRRGAAITVELGTSPSKRYLTRVAPRGLLRAVGGRR</sequence>
<evidence type="ECO:0000256" key="7">
    <source>
        <dbReference type="PROSITE-ProRule" id="PRU01379"/>
    </source>
</evidence>
<comment type="caution">
    <text evidence="7">Lacks conserved residue(s) required for the propagation of feature annotation.</text>
</comment>
<evidence type="ECO:0000256" key="6">
    <source>
        <dbReference type="ARBA" id="ARBA00023049"/>
    </source>
</evidence>
<dbReference type="InterPro" id="IPR000834">
    <property type="entry name" value="Peptidase_M14"/>
</dbReference>
<dbReference type="GO" id="GO:0006508">
    <property type="term" value="P:proteolysis"/>
    <property type="evidence" value="ECO:0007669"/>
    <property type="project" value="UniProtKB-KW"/>
</dbReference>
<evidence type="ECO:0000313" key="10">
    <source>
        <dbReference type="EMBL" id="UYM06175.1"/>
    </source>
</evidence>
<keyword evidence="3" id="KW-0645">Protease</keyword>
<feature type="chain" id="PRO_5041269126" evidence="8">
    <location>
        <begin position="21"/>
        <end position="250"/>
    </location>
</feature>
<dbReference type="Proteomes" id="UP001164390">
    <property type="component" value="Chromosome"/>
</dbReference>
<keyword evidence="8" id="KW-0732">Signal</keyword>
<feature type="domain" description="Peptidase M14" evidence="9">
    <location>
        <begin position="4"/>
        <end position="250"/>
    </location>
</feature>
<keyword evidence="6" id="KW-0482">Metalloprotease</keyword>
<dbReference type="PANTHER" id="PTHR11705">
    <property type="entry name" value="PROTEASE FAMILY M14 CARBOXYPEPTIDASE A,B"/>
    <property type="match status" value="1"/>
</dbReference>
<dbReference type="SUPFAM" id="SSF53187">
    <property type="entry name" value="Zn-dependent exopeptidases"/>
    <property type="match status" value="1"/>
</dbReference>
<comment type="similarity">
    <text evidence="2 7">Belongs to the peptidase M14 family.</text>
</comment>
<evidence type="ECO:0000256" key="2">
    <source>
        <dbReference type="ARBA" id="ARBA00005988"/>
    </source>
</evidence>
<evidence type="ECO:0000313" key="11">
    <source>
        <dbReference type="Proteomes" id="UP001164390"/>
    </source>
</evidence>
<dbReference type="GO" id="GO:0004181">
    <property type="term" value="F:metallocarboxypeptidase activity"/>
    <property type="evidence" value="ECO:0007669"/>
    <property type="project" value="InterPro"/>
</dbReference>
<dbReference type="AlphaFoldDB" id="A0AA46TJ18"/>
<dbReference type="SMART" id="SM00631">
    <property type="entry name" value="Zn_pept"/>
    <property type="match status" value="1"/>
</dbReference>